<dbReference type="InterPro" id="IPR004954">
    <property type="entry name" value="Mucin-bd"/>
</dbReference>
<dbReference type="SMART" id="SM01276">
    <property type="entry name" value="M60-like"/>
    <property type="match status" value="1"/>
</dbReference>
<keyword evidence="2" id="KW-0472">Membrane</keyword>
<evidence type="ECO:0000313" key="5">
    <source>
        <dbReference type="Proteomes" id="UP000297194"/>
    </source>
</evidence>
<feature type="compositionally biased region" description="Low complexity" evidence="1">
    <location>
        <begin position="862"/>
        <end position="884"/>
    </location>
</feature>
<protein>
    <submittedName>
        <fullName evidence="4">Enhancin</fullName>
    </submittedName>
</protein>
<evidence type="ECO:0000259" key="3">
    <source>
        <dbReference type="PROSITE" id="PS51723"/>
    </source>
</evidence>
<evidence type="ECO:0000256" key="2">
    <source>
        <dbReference type="SAM" id="Phobius"/>
    </source>
</evidence>
<keyword evidence="2" id="KW-0812">Transmembrane</keyword>
<dbReference type="Pfam" id="PF03272">
    <property type="entry name" value="Mucin_bdg"/>
    <property type="match status" value="1"/>
</dbReference>
<reference evidence="4" key="1">
    <citation type="journal article" date="2017" name="Virus Genes">
        <title>The complete genome sequence of a third distinct baculovirus isolated from the true armyworm, Mythimna unipuncta, contains two copies of the lef-7 gene.</title>
        <authorList>
            <person name="Harrison R.L."/>
            <person name="Mowery J.D."/>
            <person name="Rowley D.L."/>
            <person name="Bauchan G.R."/>
            <person name="Theilmann D.A."/>
            <person name="Rohrmann G.F."/>
            <person name="Erlandson M.A."/>
        </authorList>
    </citation>
    <scope>NUCLEOTIDE SEQUENCE [LARGE SCALE GENOMIC DNA]</scope>
    <source>
        <strain evidence="4">#7</strain>
    </source>
</reference>
<feature type="region of interest" description="Disordered" evidence="1">
    <location>
        <begin position="862"/>
        <end position="899"/>
    </location>
</feature>
<dbReference type="KEGG" id="vg:40527019"/>
<organism evidence="4 5">
    <name type="scientific">Mythimna unipuncta nucleopolyhedrovirus</name>
    <dbReference type="NCBI Taxonomy" id="447897"/>
    <lineage>
        <taxon>Viruses</taxon>
        <taxon>Viruses incertae sedis</taxon>
        <taxon>Naldaviricetes</taxon>
        <taxon>Lefavirales</taxon>
        <taxon>Baculoviridae</taxon>
        <taxon>Alphabaculovirus</taxon>
    </lineage>
</organism>
<feature type="domain" description="Peptidase M60" evidence="3">
    <location>
        <begin position="30"/>
        <end position="331"/>
    </location>
</feature>
<dbReference type="PROSITE" id="PS51723">
    <property type="entry name" value="PEPTIDASE_M60"/>
    <property type="match status" value="1"/>
</dbReference>
<dbReference type="Gene3D" id="3.40.390.80">
    <property type="entry name" value="Peptidase M60, enhancin-like domain 2"/>
    <property type="match status" value="1"/>
</dbReference>
<dbReference type="GeneID" id="40527019"/>
<dbReference type="InterPro" id="IPR031161">
    <property type="entry name" value="Peptidase_M60_dom"/>
</dbReference>
<accession>A0A2K9VSA6</accession>
<feature type="transmembrane region" description="Helical" evidence="2">
    <location>
        <begin position="827"/>
        <end position="846"/>
    </location>
</feature>
<dbReference type="RefSeq" id="YP_009666739.1">
    <property type="nucleotide sequence ID" value="NC_043530.1"/>
</dbReference>
<sequence>MSNMSGSIPIPYISIPAWIPQTERFFGIHHYKKPIPYVLKEGCVVDITTNHACTILVLNDDNSKETITRNVNGPLTIEIEVDSVVFVNCIFDDNADGNFRITYKLSGGGDDDDDDDDDEDYYDPLQTLVCGENNVAVPYDGPKFVFVEGDYVQLLVPAIDFRHINEIIAQSARLAPLNDYYNSIIEFYDDLTGIDIKRKYFIKADISGPGGGYYAQFFMGESYSSIKAFYLTFEASNFGCLHEIGHSFDTYFTRSHQINLQETWTNIMPDYYQYTHMTTEEYQISGWIYDYGNRDRVIRDFISIYGRLPPQRWSSHRQRLIFITAFFYRVGHRTLLRIMYDELIKFASNNQSVNFDFRVMDIMMRVFDERFNIDVTPVMRDAKICDIDENLALSIRNNRGNTVNVNEFMVNPDSLSFHLTAGETYDTIVNEARLLTTLSVPDDLVGAHYALVQNSTRAHYCTFNGDRNAQRLPSMVPGCYKVLSETGNGPNRYIVDDEYVYYDGTTMRPETLTIRPMINSPLLNEVFLLAAFDDRISSIFTIDYTKNEYRLDFLNLSPHSHFGSNVYYRIEIVGVIVWSVKGRNTTSEFDWNYTVPMSVGQKIIIYHREFRRRLLSNFTTTLNTNEFIVTEYGVQHVEGNVESMPLAFSDKVVRFCNNIQQNYPTLVRAPFVQDSIFTAYNLLTNDSSSLSSSSLYETVSKFLPDTSVTSMTALDSTPINMMRARQLDGVLHVQTYALADPDTSVQFSVVRGNRQIFQLDIESNVRLVDFYNSIVLMPNDRIDMRMDRVADNKRFLVIDGVNQTLSSSSDLITYIYKPHDTDSSTSSLLVIIGIIFAVIIVLFIIYKLIINRQMMVDTNNTLTNTSTNTTTTTATTQNYNTNAPPRRPPRLPQQLAIRR</sequence>
<dbReference type="Proteomes" id="UP000297194">
    <property type="component" value="Segment"/>
</dbReference>
<keyword evidence="5" id="KW-1185">Reference proteome</keyword>
<evidence type="ECO:0000313" key="4">
    <source>
        <dbReference type="EMBL" id="AUV65345.1"/>
    </source>
</evidence>
<proteinExistence type="predicted"/>
<keyword evidence="2" id="KW-1133">Transmembrane helix</keyword>
<name>A0A2K9VSA6_9ABAC</name>
<dbReference type="EMBL" id="MF375894">
    <property type="protein sequence ID" value="AUV65345.1"/>
    <property type="molecule type" value="Genomic_DNA"/>
</dbReference>
<evidence type="ECO:0000256" key="1">
    <source>
        <dbReference type="SAM" id="MobiDB-lite"/>
    </source>
</evidence>